<evidence type="ECO:0000313" key="2">
    <source>
        <dbReference type="Proteomes" id="UP001529510"/>
    </source>
</evidence>
<name>A0ABD0NBZ3_CIRMR</name>
<dbReference type="Proteomes" id="UP001529510">
    <property type="component" value="Unassembled WGS sequence"/>
</dbReference>
<accession>A0ABD0NBZ3</accession>
<comment type="caution">
    <text evidence="1">The sequence shown here is derived from an EMBL/GenBank/DDBJ whole genome shotgun (WGS) entry which is preliminary data.</text>
</comment>
<feature type="non-terminal residue" evidence="1">
    <location>
        <position position="1"/>
    </location>
</feature>
<organism evidence="1 2">
    <name type="scientific">Cirrhinus mrigala</name>
    <name type="common">Mrigala</name>
    <dbReference type="NCBI Taxonomy" id="683832"/>
    <lineage>
        <taxon>Eukaryota</taxon>
        <taxon>Metazoa</taxon>
        <taxon>Chordata</taxon>
        <taxon>Craniata</taxon>
        <taxon>Vertebrata</taxon>
        <taxon>Euteleostomi</taxon>
        <taxon>Actinopterygii</taxon>
        <taxon>Neopterygii</taxon>
        <taxon>Teleostei</taxon>
        <taxon>Ostariophysi</taxon>
        <taxon>Cypriniformes</taxon>
        <taxon>Cyprinidae</taxon>
        <taxon>Labeoninae</taxon>
        <taxon>Labeonini</taxon>
        <taxon>Cirrhinus</taxon>
    </lineage>
</organism>
<dbReference type="EMBL" id="JAMKFB020000023">
    <property type="protein sequence ID" value="KAL0158850.1"/>
    <property type="molecule type" value="Genomic_DNA"/>
</dbReference>
<protein>
    <submittedName>
        <fullName evidence="1">Uncharacterized protein</fullName>
    </submittedName>
</protein>
<feature type="non-terminal residue" evidence="1">
    <location>
        <position position="52"/>
    </location>
</feature>
<proteinExistence type="predicted"/>
<dbReference type="AlphaFoldDB" id="A0ABD0NBZ3"/>
<reference evidence="1 2" key="1">
    <citation type="submission" date="2024-05" db="EMBL/GenBank/DDBJ databases">
        <title>Genome sequencing and assembly of Indian major carp, Cirrhinus mrigala (Hamilton, 1822).</title>
        <authorList>
            <person name="Mohindra V."/>
            <person name="Chowdhury L.M."/>
            <person name="Lal K."/>
            <person name="Jena J.K."/>
        </authorList>
    </citation>
    <scope>NUCLEOTIDE SEQUENCE [LARGE SCALE GENOMIC DNA]</scope>
    <source>
        <strain evidence="1">CM1030</strain>
        <tissue evidence="1">Blood</tissue>
    </source>
</reference>
<sequence length="52" mass="5835">EVDGLLSRYAEVEVGGVFHLICVARFFDPVTNRMAVYPVHHVTVIIHTVPVM</sequence>
<evidence type="ECO:0000313" key="1">
    <source>
        <dbReference type="EMBL" id="KAL0158850.1"/>
    </source>
</evidence>
<gene>
    <name evidence="1" type="ORF">M9458_046926</name>
</gene>
<keyword evidence="2" id="KW-1185">Reference proteome</keyword>